<comment type="caution">
    <text evidence="2">The sequence shown here is derived from an EMBL/GenBank/DDBJ whole genome shotgun (WGS) entry which is preliminary data.</text>
</comment>
<gene>
    <name evidence="2" type="ORF">CJD38_10720</name>
</gene>
<dbReference type="EMBL" id="QANS01000003">
    <property type="protein sequence ID" value="PTU31761.1"/>
    <property type="molecule type" value="Genomic_DNA"/>
</dbReference>
<dbReference type="AlphaFoldDB" id="A0A2T5MGP6"/>
<protein>
    <recommendedName>
        <fullName evidence="4">DUF962 domain-containing protein</fullName>
    </recommendedName>
</protein>
<dbReference type="GO" id="GO:0046521">
    <property type="term" value="P:sphingoid catabolic process"/>
    <property type="evidence" value="ECO:0007669"/>
    <property type="project" value="TreeGrafter"/>
</dbReference>
<dbReference type="RefSeq" id="WP_107940315.1">
    <property type="nucleotide sequence ID" value="NZ_QANS01000003.1"/>
</dbReference>
<dbReference type="Pfam" id="PF06127">
    <property type="entry name" value="Mpo1-like"/>
    <property type="match status" value="1"/>
</dbReference>
<evidence type="ECO:0000313" key="3">
    <source>
        <dbReference type="Proteomes" id="UP000244248"/>
    </source>
</evidence>
<keyword evidence="1" id="KW-1133">Transmembrane helix</keyword>
<accession>A0A2T5MGP6</accession>
<dbReference type="PANTHER" id="PTHR28026">
    <property type="entry name" value="DUF962 DOMAIN PROTEIN (AFU_ORTHOLOGUE AFUA_8G05310)"/>
    <property type="match status" value="1"/>
</dbReference>
<feature type="transmembrane region" description="Helical" evidence="1">
    <location>
        <begin position="106"/>
        <end position="124"/>
    </location>
</feature>
<sequence length="166" mass="18446">MRSLKQFLDTYAESHQNPVNQWIHVFCVPAIFFATLGLLWLVPIGRFIPGVSAELAPYINLATVFALFVGMPYYLRLSFGSLVVGAVWSLLSFAGIVAIQSHGLSLLWISATVWIVAWAIQFYGHHVEGAKPSFADDVQFLMIGPLFVMQKINRLVTTGSIHPTTH</sequence>
<evidence type="ECO:0000256" key="1">
    <source>
        <dbReference type="SAM" id="Phobius"/>
    </source>
</evidence>
<reference evidence="2 3" key="1">
    <citation type="submission" date="2018-04" db="EMBL/GenBank/DDBJ databases">
        <title>Novel species isolated from glacier.</title>
        <authorList>
            <person name="Liu Q."/>
            <person name="Xin Y.-H."/>
        </authorList>
    </citation>
    <scope>NUCLEOTIDE SEQUENCE [LARGE SCALE GENOMIC DNA]</scope>
    <source>
        <strain evidence="2 3">GT1R17</strain>
    </source>
</reference>
<feature type="transmembrane region" description="Helical" evidence="1">
    <location>
        <begin position="22"/>
        <end position="43"/>
    </location>
</feature>
<keyword evidence="1" id="KW-0472">Membrane</keyword>
<dbReference type="OrthoDB" id="5515308at2"/>
<keyword evidence="3" id="KW-1185">Reference proteome</keyword>
<name>A0A2T5MGP6_9GAMM</name>
<proteinExistence type="predicted"/>
<dbReference type="PANTHER" id="PTHR28026:SF9">
    <property type="entry name" value="2-HYDROXY-PALMITIC ACID DIOXYGENASE MPO1"/>
    <property type="match status" value="1"/>
</dbReference>
<dbReference type="InterPro" id="IPR009305">
    <property type="entry name" value="Mpo1-like"/>
</dbReference>
<dbReference type="GO" id="GO:0016020">
    <property type="term" value="C:membrane"/>
    <property type="evidence" value="ECO:0007669"/>
    <property type="project" value="GOC"/>
</dbReference>
<feature type="transmembrane region" description="Helical" evidence="1">
    <location>
        <begin position="81"/>
        <end position="99"/>
    </location>
</feature>
<evidence type="ECO:0000313" key="2">
    <source>
        <dbReference type="EMBL" id="PTU31761.1"/>
    </source>
</evidence>
<keyword evidence="1" id="KW-0812">Transmembrane</keyword>
<organism evidence="2 3">
    <name type="scientific">Stenotrophobium rhamnosiphilum</name>
    <dbReference type="NCBI Taxonomy" id="2029166"/>
    <lineage>
        <taxon>Bacteria</taxon>
        <taxon>Pseudomonadati</taxon>
        <taxon>Pseudomonadota</taxon>
        <taxon>Gammaproteobacteria</taxon>
        <taxon>Nevskiales</taxon>
        <taxon>Nevskiaceae</taxon>
        <taxon>Stenotrophobium</taxon>
    </lineage>
</organism>
<feature type="transmembrane region" description="Helical" evidence="1">
    <location>
        <begin position="55"/>
        <end position="75"/>
    </location>
</feature>
<dbReference type="Proteomes" id="UP000244248">
    <property type="component" value="Unassembled WGS sequence"/>
</dbReference>
<evidence type="ECO:0008006" key="4">
    <source>
        <dbReference type="Google" id="ProtNLM"/>
    </source>
</evidence>